<comment type="function">
    <text evidence="15">Member of the two-component regulatory system BvgS/BvgA. Phosphorylates BvgA via a four-step phosphorelay in response to environmental signals.</text>
</comment>
<sequence length="1329" mass="141473">MQLSITKRLYALVALSVCLFVGLAGYGFMLSVEREIEQAKGTYHTLAEVVASNLRDFARGAEVLLGALAQRPGVRALDPDACDPLTHEFLAVHHDYLDMATFDAKGRFVCSALLDAGDARPSLGDTEWFKSMAANPRPMFGKPYMGRVVRQLLVMAATPIRDESGAFIGALGLPVGLGHLQEVYARLDLPDDADIAIIDGSGGALVAGTRTAALLEPALIASLRQAPHGARLLVGPDGRERVVGWELVENLDWLVIATIPVEAVVAPLHARLARDGLLLLAVAALALAAAWALGRSIIRPVQGMTRALAAVGAGDVDARLDTAGPREIATLGRAFNTMVDARAEAERALAKSEALFRGLLESSADAVVICAADGQILIVNAECERLFGHSREALVGRPVEMLVAGDASLHLADRQRYMVSPGGRRAMGLGKEVRGLRRDGSTFPAEVRLSPLQTDQGLIVSAVVTDITERKLAERALRDSEAKHRLLLESLPQRVYYKNRDSVFVVVNQSYARQFGLQAADFPGRRDDEFIGAERAERVRRLDGELIDSGRAQEFDEEFVADGVLYTHHTIKAPVRDGEGRIIGLLGISWDISDRKRAEKALTEATRAAEAANRAKSDFIANMSHEIRTPMNAVIGLAHLLGQTALDGQQRDYLDKIHGSARSLMAILNDVLDLSKVEAGKLEIESRPFRLDQMLRDLATILSTNAQDKDIEVLFRIAPTVPAELIGDALRLQQVLINLGGNAVKFTDQGEVVVDVAPVKHADGRIVLRFAIRDTGIGITTEQRRRLFQAFSQADSSTSRRYGGTGLGLAISHHLVGLMHGEIGVTSEPGVGSQFFFTAEFGVPEQPVARAQPPAGVPRDMQVLIVDDNPTAREVLREIVAAFGWQAVLADSGKQALARVAEHGPFDLMLIDWRMPDMDGLEASHQIRQADRGAATVILLVTAYGRDLMQKKADTDELDGLLVKPVTASMVLDAVATAYGAEAPAPPPAAVERALDGVRLLLAEDNAINQQVAREMLSQAGASVCMTANGREAVDTFRRTPEAFDAVLMDIQMPLMDGYTATAALRALPGGAAVPIIAMTANAMAADRERCLAAGMNDHIAKPLDPQVLVDTVSRWTRGALRVEAPAVADSPVPFEVAGVDVAALLRRLGGNEALVRRLLRDFASSAPDYAAACARAVQARDAEALDAAAHALKGMAANISAEAVRQAAAALEGALAAGGHDLDARVGALCEATAAVAEHIGREVAPPAPVAPPQAAPPPDALSQAMAALDAMLAESNLAAADTFARLRPALLAQCAPADVDALGAAIDGLDFDAARQHAAHLSSSLSS</sequence>
<dbReference type="Pfam" id="PF01627">
    <property type="entry name" value="Hpt"/>
    <property type="match status" value="1"/>
</dbReference>
<evidence type="ECO:0000256" key="14">
    <source>
        <dbReference type="ARBA" id="ARBA00023306"/>
    </source>
</evidence>
<feature type="domain" description="Histidine kinase" evidence="20">
    <location>
        <begin position="622"/>
        <end position="843"/>
    </location>
</feature>
<evidence type="ECO:0000259" key="22">
    <source>
        <dbReference type="PROSITE" id="PS50112"/>
    </source>
</evidence>
<feature type="modified residue" description="Phosphohistidine" evidence="17">
    <location>
        <position position="1191"/>
    </location>
</feature>
<dbReference type="Pfam" id="PF00672">
    <property type="entry name" value="HAMP"/>
    <property type="match status" value="1"/>
</dbReference>
<dbReference type="InterPro" id="IPR008207">
    <property type="entry name" value="Sig_transdc_His_kin_Hpt_dom"/>
</dbReference>
<dbReference type="SUPFAM" id="SSF55785">
    <property type="entry name" value="PYP-like sensor domain (PAS domain)"/>
    <property type="match status" value="2"/>
</dbReference>
<dbReference type="PANTHER" id="PTHR45339:SF1">
    <property type="entry name" value="HYBRID SIGNAL TRANSDUCTION HISTIDINE KINASE J"/>
    <property type="match status" value="1"/>
</dbReference>
<evidence type="ECO:0000256" key="2">
    <source>
        <dbReference type="ARBA" id="ARBA00004651"/>
    </source>
</evidence>
<dbReference type="InterPro" id="IPR005467">
    <property type="entry name" value="His_kinase_dom"/>
</dbReference>
<dbReference type="EMBL" id="JAEKFT010000001">
    <property type="protein sequence ID" value="MBT0959840.1"/>
    <property type="molecule type" value="Genomic_DNA"/>
</dbReference>
<evidence type="ECO:0000256" key="9">
    <source>
        <dbReference type="ARBA" id="ARBA00022777"/>
    </source>
</evidence>
<evidence type="ECO:0000256" key="10">
    <source>
        <dbReference type="ARBA" id="ARBA00022840"/>
    </source>
</evidence>
<evidence type="ECO:0000259" key="20">
    <source>
        <dbReference type="PROSITE" id="PS50109"/>
    </source>
</evidence>
<evidence type="ECO:0000259" key="25">
    <source>
        <dbReference type="PROSITE" id="PS50894"/>
    </source>
</evidence>
<dbReference type="PRINTS" id="PR00344">
    <property type="entry name" value="BCTRLSENSOR"/>
</dbReference>
<dbReference type="SMART" id="SM00304">
    <property type="entry name" value="HAMP"/>
    <property type="match status" value="1"/>
</dbReference>
<dbReference type="Gene3D" id="3.30.565.10">
    <property type="entry name" value="Histidine kinase-like ATPase, C-terminal domain"/>
    <property type="match status" value="1"/>
</dbReference>
<evidence type="ECO:0000256" key="13">
    <source>
        <dbReference type="ARBA" id="ARBA00023136"/>
    </source>
</evidence>
<dbReference type="GO" id="GO:0000155">
    <property type="term" value="F:phosphorelay sensor kinase activity"/>
    <property type="evidence" value="ECO:0007669"/>
    <property type="project" value="InterPro"/>
</dbReference>
<dbReference type="SMART" id="SM00086">
    <property type="entry name" value="PAC"/>
    <property type="match status" value="2"/>
</dbReference>
<feature type="domain" description="PAC" evidence="23">
    <location>
        <begin position="551"/>
        <end position="604"/>
    </location>
</feature>
<keyword evidence="27" id="KW-1185">Reference proteome</keyword>
<dbReference type="InterPro" id="IPR033479">
    <property type="entry name" value="dCache_1"/>
</dbReference>
<dbReference type="InterPro" id="IPR013656">
    <property type="entry name" value="PAS_4"/>
</dbReference>
<dbReference type="Pfam" id="PF02743">
    <property type="entry name" value="dCache_1"/>
    <property type="match status" value="1"/>
</dbReference>
<dbReference type="CDD" id="cd17546">
    <property type="entry name" value="REC_hyHK_CKI1_RcsC-like"/>
    <property type="match status" value="2"/>
</dbReference>
<dbReference type="CDD" id="cd00082">
    <property type="entry name" value="HisKA"/>
    <property type="match status" value="1"/>
</dbReference>
<dbReference type="Proteomes" id="UP000694660">
    <property type="component" value="Unassembled WGS sequence"/>
</dbReference>
<dbReference type="CDD" id="cd18774">
    <property type="entry name" value="PDC2_HK_sensor"/>
    <property type="match status" value="1"/>
</dbReference>
<comment type="subcellular location">
    <subcellularLocation>
        <location evidence="2">Cell membrane</location>
        <topology evidence="2">Multi-pass membrane protein</topology>
    </subcellularLocation>
</comment>
<dbReference type="RefSeq" id="WP_214359586.1">
    <property type="nucleotide sequence ID" value="NZ_JAEKFT010000001.1"/>
</dbReference>
<dbReference type="Gene3D" id="1.20.120.160">
    <property type="entry name" value="HPT domain"/>
    <property type="match status" value="1"/>
</dbReference>
<evidence type="ECO:0000256" key="6">
    <source>
        <dbReference type="ARBA" id="ARBA00022679"/>
    </source>
</evidence>
<dbReference type="SMART" id="SM00388">
    <property type="entry name" value="HisKA"/>
    <property type="match status" value="1"/>
</dbReference>
<keyword evidence="10" id="KW-0067">ATP-binding</keyword>
<dbReference type="FunFam" id="1.10.287.130:FF:000038">
    <property type="entry name" value="Sensory transduction histidine kinase"/>
    <property type="match status" value="1"/>
</dbReference>
<evidence type="ECO:0000256" key="12">
    <source>
        <dbReference type="ARBA" id="ARBA00023012"/>
    </source>
</evidence>
<keyword evidence="4" id="KW-1003">Cell membrane</keyword>
<evidence type="ECO:0000259" key="23">
    <source>
        <dbReference type="PROSITE" id="PS50113"/>
    </source>
</evidence>
<keyword evidence="9" id="KW-0418">Kinase</keyword>
<evidence type="ECO:0000256" key="3">
    <source>
        <dbReference type="ARBA" id="ARBA00012438"/>
    </source>
</evidence>
<evidence type="ECO:0000256" key="11">
    <source>
        <dbReference type="ARBA" id="ARBA00022989"/>
    </source>
</evidence>
<protein>
    <recommendedName>
        <fullName evidence="16">Virulence sensor protein BvgS</fullName>
        <ecNumber evidence="3">2.7.13.3</ecNumber>
    </recommendedName>
</protein>
<feature type="domain" description="Response regulatory" evidence="21">
    <location>
        <begin position="862"/>
        <end position="979"/>
    </location>
</feature>
<feature type="domain" description="PAS" evidence="22">
    <location>
        <begin position="352"/>
        <end position="397"/>
    </location>
</feature>
<feature type="modified residue" description="4-aspartylphosphate" evidence="18">
    <location>
        <position position="1050"/>
    </location>
</feature>
<feature type="domain" description="Response regulatory" evidence="21">
    <location>
        <begin position="999"/>
        <end position="1117"/>
    </location>
</feature>
<dbReference type="SUPFAM" id="SSF47384">
    <property type="entry name" value="Homodimeric domain of signal transducing histidine kinase"/>
    <property type="match status" value="1"/>
</dbReference>
<keyword evidence="11 19" id="KW-1133">Transmembrane helix</keyword>
<dbReference type="InterPro" id="IPR036641">
    <property type="entry name" value="HPT_dom_sf"/>
</dbReference>
<evidence type="ECO:0000256" key="8">
    <source>
        <dbReference type="ARBA" id="ARBA00022741"/>
    </source>
</evidence>
<keyword evidence="7 19" id="KW-0812">Transmembrane</keyword>
<organism evidence="26 27">
    <name type="scientific">Denitromonas iodatirespirans</name>
    <dbReference type="NCBI Taxonomy" id="2795389"/>
    <lineage>
        <taxon>Bacteria</taxon>
        <taxon>Pseudomonadati</taxon>
        <taxon>Pseudomonadota</taxon>
        <taxon>Betaproteobacteria</taxon>
        <taxon>Rhodocyclales</taxon>
        <taxon>Zoogloeaceae</taxon>
        <taxon>Denitromonas</taxon>
    </lineage>
</organism>
<evidence type="ECO:0000256" key="4">
    <source>
        <dbReference type="ARBA" id="ARBA00022475"/>
    </source>
</evidence>
<comment type="catalytic activity">
    <reaction evidence="1">
        <text>ATP + protein L-histidine = ADP + protein N-phospho-L-histidine.</text>
        <dbReference type="EC" id="2.7.13.3"/>
    </reaction>
</comment>
<comment type="caution">
    <text evidence="26">The sequence shown here is derived from an EMBL/GenBank/DDBJ whole genome shotgun (WGS) entry which is preliminary data.</text>
</comment>
<evidence type="ECO:0000256" key="16">
    <source>
        <dbReference type="ARBA" id="ARBA00070152"/>
    </source>
</evidence>
<evidence type="ECO:0000259" key="21">
    <source>
        <dbReference type="PROSITE" id="PS50110"/>
    </source>
</evidence>
<dbReference type="InterPro" id="IPR001789">
    <property type="entry name" value="Sig_transdc_resp-reg_receiver"/>
</dbReference>
<dbReference type="CDD" id="cd16922">
    <property type="entry name" value="HATPase_EvgS-ArcB-TorS-like"/>
    <property type="match status" value="1"/>
</dbReference>
<dbReference type="SMART" id="SM00091">
    <property type="entry name" value="PAS"/>
    <property type="match status" value="2"/>
</dbReference>
<evidence type="ECO:0000256" key="1">
    <source>
        <dbReference type="ARBA" id="ARBA00000085"/>
    </source>
</evidence>
<feature type="domain" description="HAMP" evidence="24">
    <location>
        <begin position="295"/>
        <end position="347"/>
    </location>
</feature>
<keyword evidence="14" id="KW-0131">Cell cycle</keyword>
<dbReference type="Gene3D" id="6.10.340.10">
    <property type="match status" value="1"/>
</dbReference>
<dbReference type="SMART" id="SM00387">
    <property type="entry name" value="HATPase_c"/>
    <property type="match status" value="1"/>
</dbReference>
<keyword evidence="12" id="KW-0902">Two-component regulatory system</keyword>
<dbReference type="SUPFAM" id="SSF52172">
    <property type="entry name" value="CheY-like"/>
    <property type="match status" value="2"/>
</dbReference>
<feature type="domain" description="HPt" evidence="25">
    <location>
        <begin position="1152"/>
        <end position="1244"/>
    </location>
</feature>
<keyword evidence="13 19" id="KW-0472">Membrane</keyword>
<dbReference type="CDD" id="cd18773">
    <property type="entry name" value="PDC1_HK_sensor"/>
    <property type="match status" value="1"/>
</dbReference>
<dbReference type="SUPFAM" id="SSF158472">
    <property type="entry name" value="HAMP domain-like"/>
    <property type="match status" value="1"/>
</dbReference>
<dbReference type="PROSITE" id="PS50894">
    <property type="entry name" value="HPT"/>
    <property type="match status" value="1"/>
</dbReference>
<keyword evidence="5 18" id="KW-0597">Phosphoprotein</keyword>
<feature type="domain" description="PAC" evidence="23">
    <location>
        <begin position="429"/>
        <end position="479"/>
    </location>
</feature>
<name>A0A944D4S9_DENI1</name>
<keyword evidence="8" id="KW-0547">Nucleotide-binding</keyword>
<evidence type="ECO:0000313" key="26">
    <source>
        <dbReference type="EMBL" id="MBT0959840.1"/>
    </source>
</evidence>
<feature type="transmembrane region" description="Helical" evidence="19">
    <location>
        <begin position="12"/>
        <end position="32"/>
    </location>
</feature>
<dbReference type="InterPro" id="IPR011006">
    <property type="entry name" value="CheY-like_superfamily"/>
</dbReference>
<dbReference type="GO" id="GO:0005886">
    <property type="term" value="C:plasma membrane"/>
    <property type="evidence" value="ECO:0007669"/>
    <property type="project" value="UniProtKB-SubCell"/>
</dbReference>
<dbReference type="NCBIfam" id="TIGR00229">
    <property type="entry name" value="sensory_box"/>
    <property type="match status" value="2"/>
</dbReference>
<dbReference type="GO" id="GO:0005524">
    <property type="term" value="F:ATP binding"/>
    <property type="evidence" value="ECO:0007669"/>
    <property type="project" value="UniProtKB-KW"/>
</dbReference>
<dbReference type="Pfam" id="PF00072">
    <property type="entry name" value="Response_reg"/>
    <property type="match status" value="2"/>
</dbReference>
<dbReference type="PANTHER" id="PTHR45339">
    <property type="entry name" value="HYBRID SIGNAL TRANSDUCTION HISTIDINE KINASE J"/>
    <property type="match status" value="1"/>
</dbReference>
<dbReference type="PROSITE" id="PS50885">
    <property type="entry name" value="HAMP"/>
    <property type="match status" value="1"/>
</dbReference>
<evidence type="ECO:0000256" key="5">
    <source>
        <dbReference type="ARBA" id="ARBA00022553"/>
    </source>
</evidence>
<dbReference type="InterPro" id="IPR036890">
    <property type="entry name" value="HATPase_C_sf"/>
</dbReference>
<evidence type="ECO:0000256" key="18">
    <source>
        <dbReference type="PROSITE-ProRule" id="PRU00169"/>
    </source>
</evidence>
<dbReference type="InterPro" id="IPR013767">
    <property type="entry name" value="PAS_fold"/>
</dbReference>
<dbReference type="CDD" id="cd00130">
    <property type="entry name" value="PAS"/>
    <property type="match status" value="2"/>
</dbReference>
<dbReference type="PROSITE" id="PS50109">
    <property type="entry name" value="HIS_KIN"/>
    <property type="match status" value="1"/>
</dbReference>
<dbReference type="InterPro" id="IPR001610">
    <property type="entry name" value="PAC"/>
</dbReference>
<dbReference type="Gene3D" id="3.40.50.2300">
    <property type="match status" value="2"/>
</dbReference>
<dbReference type="Pfam" id="PF08448">
    <property type="entry name" value="PAS_4"/>
    <property type="match status" value="1"/>
</dbReference>
<evidence type="ECO:0000256" key="19">
    <source>
        <dbReference type="SAM" id="Phobius"/>
    </source>
</evidence>
<dbReference type="FunFam" id="3.30.565.10:FF:000010">
    <property type="entry name" value="Sensor histidine kinase RcsC"/>
    <property type="match status" value="1"/>
</dbReference>
<dbReference type="InterPro" id="IPR000014">
    <property type="entry name" value="PAS"/>
</dbReference>
<gene>
    <name evidence="26" type="ORF">I8J34_01530</name>
</gene>
<dbReference type="Pfam" id="PF00989">
    <property type="entry name" value="PAS"/>
    <property type="match status" value="1"/>
</dbReference>
<dbReference type="InterPro" id="IPR003594">
    <property type="entry name" value="HATPase_dom"/>
</dbReference>
<dbReference type="InterPro" id="IPR004358">
    <property type="entry name" value="Sig_transdc_His_kin-like_C"/>
</dbReference>
<evidence type="ECO:0000256" key="17">
    <source>
        <dbReference type="PROSITE-ProRule" id="PRU00110"/>
    </source>
</evidence>
<dbReference type="Gene3D" id="3.30.450.20">
    <property type="entry name" value="PAS domain"/>
    <property type="match status" value="3"/>
</dbReference>
<dbReference type="PROSITE" id="PS50112">
    <property type="entry name" value="PAS"/>
    <property type="match status" value="2"/>
</dbReference>
<proteinExistence type="predicted"/>
<evidence type="ECO:0000256" key="15">
    <source>
        <dbReference type="ARBA" id="ARBA00058004"/>
    </source>
</evidence>
<evidence type="ECO:0000313" key="27">
    <source>
        <dbReference type="Proteomes" id="UP000694660"/>
    </source>
</evidence>
<dbReference type="Gene3D" id="1.10.287.130">
    <property type="match status" value="1"/>
</dbReference>
<dbReference type="InterPro" id="IPR036097">
    <property type="entry name" value="HisK_dim/P_sf"/>
</dbReference>
<dbReference type="InterPro" id="IPR003661">
    <property type="entry name" value="HisK_dim/P_dom"/>
</dbReference>
<feature type="transmembrane region" description="Helical" evidence="19">
    <location>
        <begin position="277"/>
        <end position="294"/>
    </location>
</feature>
<dbReference type="InterPro" id="IPR035965">
    <property type="entry name" value="PAS-like_dom_sf"/>
</dbReference>
<dbReference type="Pfam" id="PF00512">
    <property type="entry name" value="HisKA"/>
    <property type="match status" value="1"/>
</dbReference>
<dbReference type="EC" id="2.7.13.3" evidence="3"/>
<feature type="domain" description="PAS" evidence="22">
    <location>
        <begin position="480"/>
        <end position="550"/>
    </location>
</feature>
<dbReference type="PROSITE" id="PS50110">
    <property type="entry name" value="RESPONSE_REGULATORY"/>
    <property type="match status" value="2"/>
</dbReference>
<dbReference type="SUPFAM" id="SSF47226">
    <property type="entry name" value="Histidine-containing phosphotransfer domain, HPT domain"/>
    <property type="match status" value="1"/>
</dbReference>
<evidence type="ECO:0000259" key="24">
    <source>
        <dbReference type="PROSITE" id="PS50885"/>
    </source>
</evidence>
<accession>A0A944D4S9</accession>
<dbReference type="SUPFAM" id="SSF55874">
    <property type="entry name" value="ATPase domain of HSP90 chaperone/DNA topoisomerase II/histidine kinase"/>
    <property type="match status" value="1"/>
</dbReference>
<dbReference type="CDD" id="cd06225">
    <property type="entry name" value="HAMP"/>
    <property type="match status" value="1"/>
</dbReference>
<keyword evidence="6" id="KW-0808">Transferase</keyword>
<feature type="modified residue" description="4-aspartylphosphate" evidence="18">
    <location>
        <position position="912"/>
    </location>
</feature>
<dbReference type="PROSITE" id="PS50113">
    <property type="entry name" value="PAC"/>
    <property type="match status" value="2"/>
</dbReference>
<reference evidence="27" key="1">
    <citation type="journal article" date="2022" name="ISME J.">
        <title>Genetic and phylogenetic analysis of dissimilatory iodate-reducing bacteria identifies potential niches across the world's oceans.</title>
        <authorList>
            <person name="Reyes-Umana V."/>
            <person name="Henning Z."/>
            <person name="Lee K."/>
            <person name="Barnum T.P."/>
            <person name="Coates J.D."/>
        </authorList>
    </citation>
    <scope>NUCLEOTIDE SEQUENCE [LARGE SCALE GENOMIC DNA]</scope>
    <source>
        <strain evidence="27">IR12</strain>
    </source>
</reference>
<dbReference type="InterPro" id="IPR000700">
    <property type="entry name" value="PAS-assoc_C"/>
</dbReference>
<dbReference type="GO" id="GO:0006355">
    <property type="term" value="P:regulation of DNA-templated transcription"/>
    <property type="evidence" value="ECO:0007669"/>
    <property type="project" value="InterPro"/>
</dbReference>
<dbReference type="Pfam" id="PF02518">
    <property type="entry name" value="HATPase_c"/>
    <property type="match status" value="1"/>
</dbReference>
<dbReference type="SMART" id="SM00448">
    <property type="entry name" value="REC"/>
    <property type="match status" value="2"/>
</dbReference>
<evidence type="ECO:0000256" key="7">
    <source>
        <dbReference type="ARBA" id="ARBA00022692"/>
    </source>
</evidence>
<dbReference type="InterPro" id="IPR003660">
    <property type="entry name" value="HAMP_dom"/>
</dbReference>